<dbReference type="OrthoDB" id="7522752at2"/>
<dbReference type="EMBL" id="RKST01000010">
    <property type="protein sequence ID" value="RUM97597.1"/>
    <property type="molecule type" value="Genomic_DNA"/>
</dbReference>
<keyword evidence="1" id="KW-1133">Transmembrane helix</keyword>
<evidence type="ECO:0000256" key="1">
    <source>
        <dbReference type="SAM" id="Phobius"/>
    </source>
</evidence>
<gene>
    <name evidence="3" type="ORF">EET67_10990</name>
</gene>
<comment type="caution">
    <text evidence="3">The sequence shown here is derived from an EMBL/GenBank/DDBJ whole genome shotgun (WGS) entry which is preliminary data.</text>
</comment>
<dbReference type="InterPro" id="IPR002035">
    <property type="entry name" value="VWF_A"/>
</dbReference>
<keyword evidence="1" id="KW-0812">Transmembrane</keyword>
<keyword evidence="1" id="KW-0472">Membrane</keyword>
<evidence type="ECO:0000313" key="4">
    <source>
        <dbReference type="Proteomes" id="UP000281647"/>
    </source>
</evidence>
<dbReference type="RefSeq" id="WP_128624902.1">
    <property type="nucleotide sequence ID" value="NZ_ML133510.1"/>
</dbReference>
<dbReference type="PROSITE" id="PS50234">
    <property type="entry name" value="VWFA"/>
    <property type="match status" value="1"/>
</dbReference>
<dbReference type="Pfam" id="PF13400">
    <property type="entry name" value="Tad"/>
    <property type="match status" value="1"/>
</dbReference>
<feature type="domain" description="VWFA" evidence="2">
    <location>
        <begin position="148"/>
        <end position="441"/>
    </location>
</feature>
<accession>A0A432V606</accession>
<dbReference type="Gene3D" id="3.40.50.410">
    <property type="entry name" value="von Willebrand factor, type A domain"/>
    <property type="match status" value="1"/>
</dbReference>
<dbReference type="InterPro" id="IPR028087">
    <property type="entry name" value="Tad_N"/>
</dbReference>
<name>A0A432V606_9HYPH</name>
<evidence type="ECO:0000259" key="2">
    <source>
        <dbReference type="PROSITE" id="PS50234"/>
    </source>
</evidence>
<protein>
    <submittedName>
        <fullName evidence="3">Pilus assembly protein</fullName>
    </submittedName>
</protein>
<sequence>MKHFGTRAISRFAADKSGNFAILTAVCASALMLAVGFGVNVAQSYQVKSSLQNALDAAVTSTARDLTIGAIKVEDARTVVEAFLRANSDSKFSVQDGFVLDTLDVDPLTRTVSATASANVALAFPIFTDKDPRVSIDSAALYSDRKIEVAMMLDITGSMAGDKIKDLKTAAASAVGRLLEKNLDPNNPRVRVALVPYANSVNVGKAVAEKAVFVETKKSERTQAPSSNDPKLVSAARPDNCATERKGDYRYSNEGPSASMVNRDLLLGAYAEKYRTPTCSQKSVMVPLTADAARLTDTIGGFVAEGGTAGHIGIQWSWYMLSRQWADVVGAAAAPAAKDPKKVGKYAILMTDGEFNLGYADAANVDQVYGTAAKLRSMPHAKALCEAMRKDGIEVFTIGFDLREDDAKDVMRSCATPDTSSFKHYYEAATGEQLKAAFDTIVSNIEGLALTR</sequence>
<proteinExistence type="predicted"/>
<organism evidence="3 4">
    <name type="scientific">Borborobacter arsenicus</name>
    <dbReference type="NCBI Taxonomy" id="1851146"/>
    <lineage>
        <taxon>Bacteria</taxon>
        <taxon>Pseudomonadati</taxon>
        <taxon>Pseudomonadota</taxon>
        <taxon>Alphaproteobacteria</taxon>
        <taxon>Hyphomicrobiales</taxon>
        <taxon>Phyllobacteriaceae</taxon>
        <taxon>Borborobacter</taxon>
    </lineage>
</organism>
<dbReference type="Proteomes" id="UP000281647">
    <property type="component" value="Unassembled WGS sequence"/>
</dbReference>
<feature type="transmembrane region" description="Helical" evidence="1">
    <location>
        <begin position="20"/>
        <end position="42"/>
    </location>
</feature>
<dbReference type="InterPro" id="IPR036465">
    <property type="entry name" value="vWFA_dom_sf"/>
</dbReference>
<keyword evidence="4" id="KW-1185">Reference proteome</keyword>
<evidence type="ECO:0000313" key="3">
    <source>
        <dbReference type="EMBL" id="RUM97597.1"/>
    </source>
</evidence>
<reference evidence="3 4" key="1">
    <citation type="submission" date="2018-11" db="EMBL/GenBank/DDBJ databases">
        <title>Pseudaminobacter arsenicus sp. nov., an arsenic-resistant bacterium isolated from arsenic-rich aquifers.</title>
        <authorList>
            <person name="Mu Y."/>
        </authorList>
    </citation>
    <scope>NUCLEOTIDE SEQUENCE [LARGE SCALE GENOMIC DNA]</scope>
    <source>
        <strain evidence="3 4">CB3</strain>
    </source>
</reference>
<dbReference type="AlphaFoldDB" id="A0A432V606"/>
<dbReference type="SUPFAM" id="SSF53300">
    <property type="entry name" value="vWA-like"/>
    <property type="match status" value="1"/>
</dbReference>